<organism evidence="3 4">
    <name type="scientific">Ceratodon purpureus</name>
    <name type="common">Fire moss</name>
    <name type="synonym">Dicranum purpureum</name>
    <dbReference type="NCBI Taxonomy" id="3225"/>
    <lineage>
        <taxon>Eukaryota</taxon>
        <taxon>Viridiplantae</taxon>
        <taxon>Streptophyta</taxon>
        <taxon>Embryophyta</taxon>
        <taxon>Bryophyta</taxon>
        <taxon>Bryophytina</taxon>
        <taxon>Bryopsida</taxon>
        <taxon>Dicranidae</taxon>
        <taxon>Pseudoditrichales</taxon>
        <taxon>Ditrichaceae</taxon>
        <taxon>Ceratodon</taxon>
    </lineage>
</organism>
<gene>
    <name evidence="2" type="ORF">KC19_9G080900</name>
    <name evidence="3" type="ORF">KC19_9G081100</name>
</gene>
<dbReference type="AlphaFoldDB" id="A0A8T0GPW6"/>
<comment type="caution">
    <text evidence="3">The sequence shown here is derived from an EMBL/GenBank/DDBJ whole genome shotgun (WGS) entry which is preliminary data.</text>
</comment>
<feature type="chain" id="PRO_5036274463" evidence="1">
    <location>
        <begin position="21"/>
        <end position="49"/>
    </location>
</feature>
<name>A0A8T0GPW6_CERPU</name>
<sequence>MWGLMYSLDGFLAMPAFVLGSEAMEKIMLDEWRVNEDWIRSSFVTCSMW</sequence>
<protein>
    <submittedName>
        <fullName evidence="3">Uncharacterized protein</fullName>
    </submittedName>
</protein>
<keyword evidence="4" id="KW-1185">Reference proteome</keyword>
<accession>A0A8T0GPW6</accession>
<evidence type="ECO:0000313" key="4">
    <source>
        <dbReference type="Proteomes" id="UP000822688"/>
    </source>
</evidence>
<evidence type="ECO:0000313" key="2">
    <source>
        <dbReference type="EMBL" id="KAG0561644.1"/>
    </source>
</evidence>
<dbReference type="EMBL" id="CM026430">
    <property type="protein sequence ID" value="KAG0561644.1"/>
    <property type="molecule type" value="Genomic_DNA"/>
</dbReference>
<evidence type="ECO:0000256" key="1">
    <source>
        <dbReference type="SAM" id="SignalP"/>
    </source>
</evidence>
<proteinExistence type="predicted"/>
<reference evidence="3" key="1">
    <citation type="submission" date="2020-06" db="EMBL/GenBank/DDBJ databases">
        <title>WGS assembly of Ceratodon purpureus strain R40.</title>
        <authorList>
            <person name="Carey S.B."/>
            <person name="Jenkins J."/>
            <person name="Shu S."/>
            <person name="Lovell J.T."/>
            <person name="Sreedasyam A."/>
            <person name="Maumus F."/>
            <person name="Tiley G.P."/>
            <person name="Fernandez-Pozo N."/>
            <person name="Barry K."/>
            <person name="Chen C."/>
            <person name="Wang M."/>
            <person name="Lipzen A."/>
            <person name="Daum C."/>
            <person name="Saski C.A."/>
            <person name="Payton A.C."/>
            <person name="Mcbreen J.C."/>
            <person name="Conrad R.E."/>
            <person name="Kollar L.M."/>
            <person name="Olsson S."/>
            <person name="Huttunen S."/>
            <person name="Landis J.B."/>
            <person name="Wickett N.J."/>
            <person name="Johnson M.G."/>
            <person name="Rensing S.A."/>
            <person name="Grimwood J."/>
            <person name="Schmutz J."/>
            <person name="Mcdaniel S.F."/>
        </authorList>
    </citation>
    <scope>NUCLEOTIDE SEQUENCE</scope>
    <source>
        <strain evidence="3">R40</strain>
    </source>
</reference>
<feature type="signal peptide" evidence="1">
    <location>
        <begin position="1"/>
        <end position="20"/>
    </location>
</feature>
<dbReference type="EMBL" id="CM026430">
    <property type="protein sequence ID" value="KAG0561646.1"/>
    <property type="molecule type" value="Genomic_DNA"/>
</dbReference>
<evidence type="ECO:0000313" key="3">
    <source>
        <dbReference type="EMBL" id="KAG0561646.1"/>
    </source>
</evidence>
<keyword evidence="1" id="KW-0732">Signal</keyword>
<dbReference type="Proteomes" id="UP000822688">
    <property type="component" value="Chromosome 9"/>
</dbReference>